<evidence type="ECO:0000256" key="7">
    <source>
        <dbReference type="ARBA" id="ARBA00022723"/>
    </source>
</evidence>
<dbReference type="InterPro" id="IPR005130">
    <property type="entry name" value="Ser_deHydtase-like_asu"/>
</dbReference>
<keyword evidence="6" id="KW-0004">4Fe-4S</keyword>
<dbReference type="InterPro" id="IPR051318">
    <property type="entry name" value="Fe-S_L-Ser"/>
</dbReference>
<proteinExistence type="inferred from homology"/>
<evidence type="ECO:0000313" key="13">
    <source>
        <dbReference type="EMBL" id="SIN69517.1"/>
    </source>
</evidence>
<evidence type="ECO:0000256" key="11">
    <source>
        <dbReference type="ARBA" id="ARBA00049406"/>
    </source>
</evidence>
<comment type="similarity">
    <text evidence="3">Belongs to the iron-sulfur dependent L-serine dehydratase family.</text>
</comment>
<name>A0ABY1JDT9_9BACT</name>
<evidence type="ECO:0000256" key="2">
    <source>
        <dbReference type="ARBA" id="ARBA00004742"/>
    </source>
</evidence>
<keyword evidence="5" id="KW-0312">Gluconeogenesis</keyword>
<evidence type="ECO:0000256" key="9">
    <source>
        <dbReference type="ARBA" id="ARBA00023014"/>
    </source>
</evidence>
<reference evidence="13 14" key="1">
    <citation type="submission" date="2016-11" db="EMBL/GenBank/DDBJ databases">
        <authorList>
            <person name="Varghese N."/>
            <person name="Submissions S."/>
        </authorList>
    </citation>
    <scope>NUCLEOTIDE SEQUENCE [LARGE SCALE GENOMIC DNA]</scope>
    <source>
        <strain evidence="13 14">DSM 20664</strain>
    </source>
</reference>
<evidence type="ECO:0000256" key="8">
    <source>
        <dbReference type="ARBA" id="ARBA00023004"/>
    </source>
</evidence>
<evidence type="ECO:0000256" key="3">
    <source>
        <dbReference type="ARBA" id="ARBA00008636"/>
    </source>
</evidence>
<keyword evidence="14" id="KW-1185">Reference proteome</keyword>
<evidence type="ECO:0000313" key="14">
    <source>
        <dbReference type="Proteomes" id="UP000185093"/>
    </source>
</evidence>
<evidence type="ECO:0000256" key="10">
    <source>
        <dbReference type="ARBA" id="ARBA00023239"/>
    </source>
</evidence>
<sequence>MKKRVSILNDVIGPIMRGPSSSHTAGPWRIGRIVRDLLGENPGEVIFCFHPASSMAVCYHDQGSDLAFIAGILNRDLTDPDFPRMLEIAQSENIKVSFKLKAFPEADHPNSTLIEATGENGKKLTAHARSIGGGSIEIASINGIPVKITGDRYEMILILGLSIKGEDEEKLVTALKSWDKEAKKIVAASNIALYASSPLEPPAGISDNTGVISSYLAKPILFPLKGKEAFKDTFELLNLAEREKLTLGEAALFYEESLLQMPATLLNEEMDARLRVMLESAQVGLTSKDLPMKLLTPTAWKVYESEKEGKLFVGGIHSHAATRALAAMHVNSSGGVVCACPTGGSAGVIPAILSTLIEDFGLDKKKVLDALWAAGAVGLALARRSTFAAEVAGCQVEIGAAGAMGAAAVIEAAGGTAKQACDAAAIVFQNIMGSVCDLVQGIVEIPCHTRNAALASQALLCADLILGGYENFIPLDETIDAVHSVGEMLPAELRCTSRGGLACCPSAQKLIRKDRNA</sequence>
<dbReference type="SUPFAM" id="SSF143548">
    <property type="entry name" value="Serine metabolism enzymes domain"/>
    <property type="match status" value="1"/>
</dbReference>
<evidence type="ECO:0000256" key="5">
    <source>
        <dbReference type="ARBA" id="ARBA00022432"/>
    </source>
</evidence>
<accession>A0ABY1JDT9</accession>
<dbReference type="EMBL" id="FSQZ01000001">
    <property type="protein sequence ID" value="SIN69517.1"/>
    <property type="molecule type" value="Genomic_DNA"/>
</dbReference>
<dbReference type="PANTHER" id="PTHR30182">
    <property type="entry name" value="L-SERINE DEHYDRATASE"/>
    <property type="match status" value="1"/>
</dbReference>
<evidence type="ECO:0000256" key="6">
    <source>
        <dbReference type="ARBA" id="ARBA00022485"/>
    </source>
</evidence>
<dbReference type="Pfam" id="PF03313">
    <property type="entry name" value="SDH_alpha"/>
    <property type="match status" value="1"/>
</dbReference>
<evidence type="ECO:0000259" key="12">
    <source>
        <dbReference type="Pfam" id="PF03313"/>
    </source>
</evidence>
<dbReference type="RefSeq" id="WP_074199630.1">
    <property type="nucleotide sequence ID" value="NZ_FSQZ01000001.1"/>
</dbReference>
<organism evidence="13 14">
    <name type="scientific">Acetomicrobium flavidum</name>
    <dbReference type="NCBI Taxonomy" id="49896"/>
    <lineage>
        <taxon>Bacteria</taxon>
        <taxon>Thermotogati</taxon>
        <taxon>Synergistota</taxon>
        <taxon>Synergistia</taxon>
        <taxon>Synergistales</taxon>
        <taxon>Acetomicrobiaceae</taxon>
        <taxon>Acetomicrobium</taxon>
    </lineage>
</organism>
<dbReference type="InterPro" id="IPR029009">
    <property type="entry name" value="ASB_dom_sf"/>
</dbReference>
<dbReference type="Gene3D" id="3.30.1330.90">
    <property type="entry name" value="D-3-phosphoglycerate dehydrogenase, domain 3"/>
    <property type="match status" value="1"/>
</dbReference>
<evidence type="ECO:0000256" key="1">
    <source>
        <dbReference type="ARBA" id="ARBA00001966"/>
    </source>
</evidence>
<comment type="pathway">
    <text evidence="2">Carbohydrate biosynthesis; gluconeogenesis.</text>
</comment>
<keyword evidence="9" id="KW-0411">Iron-sulfur</keyword>
<gene>
    <name evidence="13" type="ORF">SAMN05444368_1256</name>
</gene>
<dbReference type="PANTHER" id="PTHR30182:SF1">
    <property type="entry name" value="L-SERINE DEHYDRATASE 1"/>
    <property type="match status" value="1"/>
</dbReference>
<comment type="cofactor">
    <cofactor evidence="1">
        <name>[4Fe-4S] cluster</name>
        <dbReference type="ChEBI" id="CHEBI:49883"/>
    </cofactor>
</comment>
<feature type="domain" description="Serine dehydratase-like alpha subunit" evidence="12">
    <location>
        <begin position="244"/>
        <end position="502"/>
    </location>
</feature>
<keyword evidence="8" id="KW-0408">Iron</keyword>
<protein>
    <recommendedName>
        <fullName evidence="4">L-serine ammonia-lyase</fullName>
        <ecNumber evidence="4">4.3.1.17</ecNumber>
    </recommendedName>
</protein>
<evidence type="ECO:0000256" key="4">
    <source>
        <dbReference type="ARBA" id="ARBA00012093"/>
    </source>
</evidence>
<dbReference type="EC" id="4.3.1.17" evidence="4"/>
<comment type="caution">
    <text evidence="13">The sequence shown here is derived from an EMBL/GenBank/DDBJ whole genome shotgun (WGS) entry which is preliminary data.</text>
</comment>
<keyword evidence="10" id="KW-0456">Lyase</keyword>
<keyword evidence="7" id="KW-0479">Metal-binding</keyword>
<dbReference type="Proteomes" id="UP000185093">
    <property type="component" value="Unassembled WGS sequence"/>
</dbReference>
<comment type="catalytic activity">
    <reaction evidence="11">
        <text>L-serine = pyruvate + NH4(+)</text>
        <dbReference type="Rhea" id="RHEA:19169"/>
        <dbReference type="ChEBI" id="CHEBI:15361"/>
        <dbReference type="ChEBI" id="CHEBI:28938"/>
        <dbReference type="ChEBI" id="CHEBI:33384"/>
        <dbReference type="EC" id="4.3.1.17"/>
    </reaction>
</comment>